<accession>A0AAE3XFM6</accession>
<comment type="similarity">
    <text evidence="2">Belongs to the polysaccharide synthase family.</text>
</comment>
<proteinExistence type="inferred from homology"/>
<comment type="caution">
    <text evidence="8">The sequence shown here is derived from an EMBL/GenBank/DDBJ whole genome shotgun (WGS) entry which is preliminary data.</text>
</comment>
<evidence type="ECO:0000256" key="7">
    <source>
        <dbReference type="SAM" id="Phobius"/>
    </source>
</evidence>
<keyword evidence="5 7" id="KW-1133">Transmembrane helix</keyword>
<feature type="transmembrane region" description="Helical" evidence="7">
    <location>
        <begin position="170"/>
        <end position="191"/>
    </location>
</feature>
<keyword evidence="4 7" id="KW-0812">Transmembrane</keyword>
<evidence type="ECO:0000256" key="6">
    <source>
        <dbReference type="ARBA" id="ARBA00023136"/>
    </source>
</evidence>
<dbReference type="PANTHER" id="PTHR30250">
    <property type="entry name" value="PST FAMILY PREDICTED COLANIC ACID TRANSPORTER"/>
    <property type="match status" value="1"/>
</dbReference>
<evidence type="ECO:0000256" key="3">
    <source>
        <dbReference type="ARBA" id="ARBA00022475"/>
    </source>
</evidence>
<keyword evidence="3" id="KW-1003">Cell membrane</keyword>
<dbReference type="RefSeq" id="WP_309855871.1">
    <property type="nucleotide sequence ID" value="NZ_JAVDQJ010000007.1"/>
</dbReference>
<keyword evidence="6 7" id="KW-0472">Membrane</keyword>
<feature type="transmembrane region" description="Helical" evidence="7">
    <location>
        <begin position="39"/>
        <end position="59"/>
    </location>
</feature>
<evidence type="ECO:0000256" key="2">
    <source>
        <dbReference type="ARBA" id="ARBA00007430"/>
    </source>
</evidence>
<evidence type="ECO:0000256" key="5">
    <source>
        <dbReference type="ARBA" id="ARBA00022989"/>
    </source>
</evidence>
<evidence type="ECO:0000313" key="8">
    <source>
        <dbReference type="EMBL" id="MDR6219609.1"/>
    </source>
</evidence>
<organism evidence="8 9">
    <name type="scientific">Deinococcus soli</name>
    <name type="common">ex Cha et al. 2016</name>
    <dbReference type="NCBI Taxonomy" id="1309411"/>
    <lineage>
        <taxon>Bacteria</taxon>
        <taxon>Thermotogati</taxon>
        <taxon>Deinococcota</taxon>
        <taxon>Deinococci</taxon>
        <taxon>Deinococcales</taxon>
        <taxon>Deinococcaceae</taxon>
        <taxon>Deinococcus</taxon>
    </lineage>
</organism>
<feature type="transmembrane region" description="Helical" evidence="7">
    <location>
        <begin position="278"/>
        <end position="299"/>
    </location>
</feature>
<name>A0AAE3XFM6_9DEIO</name>
<gene>
    <name evidence="8" type="ORF">J2Y00_003213</name>
</gene>
<dbReference type="InterPro" id="IPR050833">
    <property type="entry name" value="Poly_Biosynth_Transport"/>
</dbReference>
<feature type="transmembrane region" description="Helical" evidence="7">
    <location>
        <begin position="430"/>
        <end position="452"/>
    </location>
</feature>
<feature type="transmembrane region" description="Helical" evidence="7">
    <location>
        <begin position="372"/>
        <end position="393"/>
    </location>
</feature>
<feature type="transmembrane region" description="Helical" evidence="7">
    <location>
        <begin position="405"/>
        <end position="424"/>
    </location>
</feature>
<sequence length="459" mass="50905">MIKQAVLKLGGVLPLFARQAAILVFSLVFSIVLARYGTFHQFATFSNAVIAMNLLNIMIDPSIYGIAMKYEYNSIQFKSIFLMHITVSVLLTVLLFFGALFISKALFVDVLVVYSIALSILMLPWQAAMQFKSEKTGSFWGNILTETGQIAVFYLISIFSIIYLDDADQSYALSFAFILRSCLGLAAAYHISGEIPKPVCFVINRESYFNSLTIFVVNIIGFSNSLAAPLIIGANLSQKSVAVVNWSVSNAQYVQQPILILNRYLFPKLSKGTNDNFSKVYLCLIGLYVGILGVFALFSKEFIGIVFGIKWLPYANILLLLLLTTVLVPLSVPTGVIANISGKSKIIFSMSVIRIGLFWASLIIFVKLDLGIISFVFAQAVAELLHIITFFLVNKQTALKILQRYALIILCTSWIIILPLYLYSQAESNIKIILIKLLAAAIYVFLVSGMSISSLRRSI</sequence>
<dbReference type="GO" id="GO:0005886">
    <property type="term" value="C:plasma membrane"/>
    <property type="evidence" value="ECO:0007669"/>
    <property type="project" value="UniProtKB-SubCell"/>
</dbReference>
<feature type="transmembrane region" description="Helical" evidence="7">
    <location>
        <begin position="346"/>
        <end position="366"/>
    </location>
</feature>
<dbReference type="PANTHER" id="PTHR30250:SF10">
    <property type="entry name" value="LIPOPOLYSACCHARIDE BIOSYNTHESIS PROTEIN WZXC"/>
    <property type="match status" value="1"/>
</dbReference>
<reference evidence="8" key="1">
    <citation type="submission" date="2023-07" db="EMBL/GenBank/DDBJ databases">
        <title>Sorghum-associated microbial communities from plants grown in Nebraska, USA.</title>
        <authorList>
            <person name="Schachtman D."/>
        </authorList>
    </citation>
    <scope>NUCLEOTIDE SEQUENCE</scope>
    <source>
        <strain evidence="8">BE330</strain>
    </source>
</reference>
<evidence type="ECO:0000256" key="4">
    <source>
        <dbReference type="ARBA" id="ARBA00022692"/>
    </source>
</evidence>
<feature type="transmembrane region" description="Helical" evidence="7">
    <location>
        <begin position="139"/>
        <end position="164"/>
    </location>
</feature>
<comment type="subcellular location">
    <subcellularLocation>
        <location evidence="1">Cell membrane</location>
        <topology evidence="1">Multi-pass membrane protein</topology>
    </subcellularLocation>
</comment>
<dbReference type="EMBL" id="JAVDQK010000008">
    <property type="protein sequence ID" value="MDR6219609.1"/>
    <property type="molecule type" value="Genomic_DNA"/>
</dbReference>
<feature type="transmembrane region" description="Helical" evidence="7">
    <location>
        <begin position="106"/>
        <end position="127"/>
    </location>
</feature>
<dbReference type="Proteomes" id="UP001185331">
    <property type="component" value="Unassembled WGS sequence"/>
</dbReference>
<evidence type="ECO:0000256" key="1">
    <source>
        <dbReference type="ARBA" id="ARBA00004651"/>
    </source>
</evidence>
<feature type="transmembrane region" description="Helical" evidence="7">
    <location>
        <begin position="80"/>
        <end position="100"/>
    </location>
</feature>
<feature type="transmembrane region" description="Helical" evidence="7">
    <location>
        <begin position="12"/>
        <end position="33"/>
    </location>
</feature>
<feature type="transmembrane region" description="Helical" evidence="7">
    <location>
        <begin position="311"/>
        <end position="334"/>
    </location>
</feature>
<feature type="transmembrane region" description="Helical" evidence="7">
    <location>
        <begin position="212"/>
        <end position="232"/>
    </location>
</feature>
<evidence type="ECO:0000313" key="9">
    <source>
        <dbReference type="Proteomes" id="UP001185331"/>
    </source>
</evidence>
<protein>
    <submittedName>
        <fullName evidence="8">O-antigen/teichoic acid export membrane protein</fullName>
    </submittedName>
</protein>
<dbReference type="AlphaFoldDB" id="A0AAE3XFM6"/>